<dbReference type="InterPro" id="IPR006115">
    <property type="entry name" value="6PGDH_NADP-bd"/>
</dbReference>
<dbReference type="RefSeq" id="WP_116610389.1">
    <property type="nucleotide sequence ID" value="NZ_QEOB01000003.1"/>
</dbReference>
<dbReference type="Gene3D" id="1.10.1040.10">
    <property type="entry name" value="N-(1-d-carboxylethyl)-l-norvaline Dehydrogenase, domain 2"/>
    <property type="match status" value="1"/>
</dbReference>
<evidence type="ECO:0000313" key="5">
    <source>
        <dbReference type="EMBL" id="PVX85903.1"/>
    </source>
</evidence>
<dbReference type="InterPro" id="IPR008927">
    <property type="entry name" value="6-PGluconate_DH-like_C_sf"/>
</dbReference>
<keyword evidence="2" id="KW-0520">NAD</keyword>
<sequence length="297" mass="31865">MSKRVGIIGAGLMGLPMSINWLARGWEVMGYDVSPSRTALLAEAGAHVAQKIEEVAQFSDLIVLSLPSSAALDDVVANLASCTNAHHVIAETSTFAVEDKERAAARIAANTDAKFLDCPIIGGAVQAKTGMLTILGSGDEEAWPKTEPLWADTARQYRYVGSFGTASRLKFVVNHFVCTTTVLIAETMRFAERAGLDLALVNEIIGKSPASSGIWLARVPLMLSGIYDDPATKAAELAIPFKDTRIIADFIDQHGAPTPLFQAALDIYRVAQEQDRADQDAAALFEVFGSLTAQRNQ</sequence>
<dbReference type="Gene3D" id="3.40.50.720">
    <property type="entry name" value="NAD(P)-binding Rossmann-like Domain"/>
    <property type="match status" value="1"/>
</dbReference>
<dbReference type="SUPFAM" id="SSF51735">
    <property type="entry name" value="NAD(P)-binding Rossmann-fold domains"/>
    <property type="match status" value="1"/>
</dbReference>
<dbReference type="PANTHER" id="PTHR43060:SF15">
    <property type="entry name" value="3-HYDROXYISOBUTYRATE DEHYDROGENASE-LIKE 1, MITOCHONDRIAL-RELATED"/>
    <property type="match status" value="1"/>
</dbReference>
<accession>A0ABX5KSN0</accession>
<feature type="domain" description="3-hydroxyisobutyrate dehydrogenase-like NAD-binding" evidence="4">
    <location>
        <begin position="164"/>
        <end position="287"/>
    </location>
</feature>
<dbReference type="InterPro" id="IPR013328">
    <property type="entry name" value="6PGD_dom2"/>
</dbReference>
<evidence type="ECO:0000313" key="6">
    <source>
        <dbReference type="Proteomes" id="UP000245712"/>
    </source>
</evidence>
<dbReference type="InterPro" id="IPR015815">
    <property type="entry name" value="HIBADH-related"/>
</dbReference>
<feature type="domain" description="6-phosphogluconate dehydrogenase NADP-binding" evidence="3">
    <location>
        <begin position="4"/>
        <end position="161"/>
    </location>
</feature>
<organism evidence="5 6">
    <name type="scientific">Paraburkholderia unamae</name>
    <dbReference type="NCBI Taxonomy" id="219649"/>
    <lineage>
        <taxon>Bacteria</taxon>
        <taxon>Pseudomonadati</taxon>
        <taxon>Pseudomonadota</taxon>
        <taxon>Betaproteobacteria</taxon>
        <taxon>Burkholderiales</taxon>
        <taxon>Burkholderiaceae</taxon>
        <taxon>Paraburkholderia</taxon>
    </lineage>
</organism>
<dbReference type="Pfam" id="PF03446">
    <property type="entry name" value="NAD_binding_2"/>
    <property type="match status" value="1"/>
</dbReference>
<evidence type="ECO:0000259" key="4">
    <source>
        <dbReference type="Pfam" id="PF14833"/>
    </source>
</evidence>
<dbReference type="InterPro" id="IPR029154">
    <property type="entry name" value="HIBADH-like_NADP-bd"/>
</dbReference>
<gene>
    <name evidence="5" type="ORF">C7402_103481</name>
</gene>
<keyword evidence="6" id="KW-1185">Reference proteome</keyword>
<proteinExistence type="predicted"/>
<comment type="caution">
    <text evidence="5">The sequence shown here is derived from an EMBL/GenBank/DDBJ whole genome shotgun (WGS) entry which is preliminary data.</text>
</comment>
<evidence type="ECO:0000256" key="1">
    <source>
        <dbReference type="ARBA" id="ARBA00023002"/>
    </source>
</evidence>
<dbReference type="InterPro" id="IPR036291">
    <property type="entry name" value="NAD(P)-bd_dom_sf"/>
</dbReference>
<protein>
    <submittedName>
        <fullName evidence="5">3-hydroxyisobutyrate dehydrogenase-like beta-hydroxyacid dehydrogenase</fullName>
    </submittedName>
</protein>
<dbReference type="SUPFAM" id="SSF48179">
    <property type="entry name" value="6-phosphogluconate dehydrogenase C-terminal domain-like"/>
    <property type="match status" value="1"/>
</dbReference>
<dbReference type="EMBL" id="QEOB01000003">
    <property type="protein sequence ID" value="PVX85903.1"/>
    <property type="molecule type" value="Genomic_DNA"/>
</dbReference>
<evidence type="ECO:0000259" key="3">
    <source>
        <dbReference type="Pfam" id="PF03446"/>
    </source>
</evidence>
<dbReference type="PANTHER" id="PTHR43060">
    <property type="entry name" value="3-HYDROXYISOBUTYRATE DEHYDROGENASE-LIKE 1, MITOCHONDRIAL-RELATED"/>
    <property type="match status" value="1"/>
</dbReference>
<reference evidence="5 6" key="1">
    <citation type="submission" date="2018-05" db="EMBL/GenBank/DDBJ databases">
        <title>Genomic Encyclopedia of Type Strains, Phase IV (KMG-V): Genome sequencing to study the core and pangenomes of soil and plant-associated prokaryotes.</title>
        <authorList>
            <person name="Whitman W."/>
        </authorList>
    </citation>
    <scope>NUCLEOTIDE SEQUENCE [LARGE SCALE GENOMIC DNA]</scope>
    <source>
        <strain evidence="5 6">SCZa-39</strain>
    </source>
</reference>
<evidence type="ECO:0000256" key="2">
    <source>
        <dbReference type="ARBA" id="ARBA00023027"/>
    </source>
</evidence>
<dbReference type="PIRSF" id="PIRSF000103">
    <property type="entry name" value="HIBADH"/>
    <property type="match status" value="1"/>
</dbReference>
<dbReference type="Proteomes" id="UP000245712">
    <property type="component" value="Unassembled WGS sequence"/>
</dbReference>
<dbReference type="Pfam" id="PF14833">
    <property type="entry name" value="NAD_binding_11"/>
    <property type="match status" value="1"/>
</dbReference>
<name>A0ABX5KSN0_9BURK</name>
<keyword evidence="1" id="KW-0560">Oxidoreductase</keyword>